<evidence type="ECO:0008006" key="4">
    <source>
        <dbReference type="Google" id="ProtNLM"/>
    </source>
</evidence>
<accession>A0ABS3XHZ8</accession>
<dbReference type="EMBL" id="JADKMA010000162">
    <property type="protein sequence ID" value="MBO8195032.1"/>
    <property type="molecule type" value="Genomic_DNA"/>
</dbReference>
<sequence length="249" mass="25881">MSTYQPSEVPAWPAYAFVVRDSGKVAVSGPLLPTSEHPTRTSAIDAVAAAAHGLGRPVRAEATEPDGTVWLLVISPDGAVGELAGGAQRGKPPKKRPSPAPAPVSGAPDVPADAMSQLEAHVAAGRMDEAVALAARLDENAADTLGLSHPDALRFREARARVTALTGDAVGAIRMYRDVAERWHYQGAAEEAEAVAAVADELWLQIPDPETAALAGVAILRMRNQIPGDGGHAFATVLAHQSHLEAALQ</sequence>
<comment type="caution">
    <text evidence="2">The sequence shown here is derived from an EMBL/GenBank/DDBJ whole genome shotgun (WGS) entry which is preliminary data.</text>
</comment>
<evidence type="ECO:0000313" key="2">
    <source>
        <dbReference type="EMBL" id="MBO8195032.1"/>
    </source>
</evidence>
<gene>
    <name evidence="2" type="ORF">ITI46_25755</name>
</gene>
<evidence type="ECO:0000256" key="1">
    <source>
        <dbReference type="SAM" id="MobiDB-lite"/>
    </source>
</evidence>
<dbReference type="Proteomes" id="UP001519064">
    <property type="component" value="Unassembled WGS sequence"/>
</dbReference>
<organism evidence="2 3">
    <name type="scientific">Streptomyces oryzae</name>
    <dbReference type="NCBI Taxonomy" id="1434886"/>
    <lineage>
        <taxon>Bacteria</taxon>
        <taxon>Bacillati</taxon>
        <taxon>Actinomycetota</taxon>
        <taxon>Actinomycetes</taxon>
        <taxon>Kitasatosporales</taxon>
        <taxon>Streptomycetaceae</taxon>
        <taxon>Streptomyces</taxon>
    </lineage>
</organism>
<name>A0ABS3XHZ8_9ACTN</name>
<proteinExistence type="predicted"/>
<protein>
    <recommendedName>
        <fullName evidence="4">Tetratricopeptide repeat protein</fullName>
    </recommendedName>
</protein>
<keyword evidence="3" id="KW-1185">Reference proteome</keyword>
<reference evidence="2 3" key="1">
    <citation type="submission" date="2020-11" db="EMBL/GenBank/DDBJ databases">
        <title>Streptomyces spirodelae sp. nov., isolated from duckweed.</title>
        <authorList>
            <person name="Saimee Y."/>
            <person name="Duangmal K."/>
        </authorList>
    </citation>
    <scope>NUCLEOTIDE SEQUENCE [LARGE SCALE GENOMIC DNA]</scope>
    <source>
        <strain evidence="2 3">S16-07</strain>
    </source>
</reference>
<dbReference type="RefSeq" id="WP_209242268.1">
    <property type="nucleotide sequence ID" value="NZ_JADKMA010000162.1"/>
</dbReference>
<evidence type="ECO:0000313" key="3">
    <source>
        <dbReference type="Proteomes" id="UP001519064"/>
    </source>
</evidence>
<feature type="region of interest" description="Disordered" evidence="1">
    <location>
        <begin position="82"/>
        <end position="111"/>
    </location>
</feature>